<proteinExistence type="predicted"/>
<organism evidence="2 3">
    <name type="scientific">Acrasis kona</name>
    <dbReference type="NCBI Taxonomy" id="1008807"/>
    <lineage>
        <taxon>Eukaryota</taxon>
        <taxon>Discoba</taxon>
        <taxon>Heterolobosea</taxon>
        <taxon>Tetramitia</taxon>
        <taxon>Eutetramitia</taxon>
        <taxon>Acrasidae</taxon>
        <taxon>Acrasis</taxon>
    </lineage>
</organism>
<name>A0AAW2ZN98_9EUKA</name>
<evidence type="ECO:0000313" key="3">
    <source>
        <dbReference type="Proteomes" id="UP001431209"/>
    </source>
</evidence>
<evidence type="ECO:0000313" key="2">
    <source>
        <dbReference type="EMBL" id="KAL0490651.1"/>
    </source>
</evidence>
<feature type="compositionally biased region" description="Acidic residues" evidence="1">
    <location>
        <begin position="470"/>
        <end position="486"/>
    </location>
</feature>
<dbReference type="AlphaFoldDB" id="A0AAW2ZN98"/>
<feature type="compositionally biased region" description="Polar residues" evidence="1">
    <location>
        <begin position="444"/>
        <end position="460"/>
    </location>
</feature>
<sequence>MPSSVDPPTNNWRTKARSDVNRRIQHSLKMRESLLRNNINTHSEPYCERLSNRPTNGLKNAPSRGMSKYLNVHESEDEEETNVLSDINDHDKLIYPIIDLPFEGRVRFCPFYPVCKHRVKWGKGVSKNLPNLTLHAARELDEHCELQWSRHTQVLIIPSDNNYLAEHIFMYLNISKKVDVRPSQYQNTGLVGSDIEEQARLILERFSMIILVSSHQATTADAIMSYRARKKNVSSSAYTYLYDPEYTLGYTDELIKRTLVVLDSQQPVYSMSDDIDDFDATYKGLCMATFMNKLMNDRYSKDMVYQMNRCHSSSFESLIKMIDSKSIQSNTRLQIIHDTKCFSVLDDFAKYKKACMKQIEIGRSKMVCCSHYKTEIGICTKCTARAKQLSNTAPCIVEVVNGSHNDDSDDSEYNFESESEASSGVRKLVALKHLANARKKKLQSDNNSNSRTTQRDSVNVVSELEHVDVSPEESDESSFSDSDEDYVFTGDCNSSDDEQIQKRKEAALVHLANARKKKK</sequence>
<dbReference type="EMBL" id="JAOPGA020001708">
    <property type="protein sequence ID" value="KAL0490651.1"/>
    <property type="molecule type" value="Genomic_DNA"/>
</dbReference>
<evidence type="ECO:0000256" key="1">
    <source>
        <dbReference type="SAM" id="MobiDB-lite"/>
    </source>
</evidence>
<protein>
    <submittedName>
        <fullName evidence="2">Uncharacterized protein</fullName>
    </submittedName>
</protein>
<keyword evidence="3" id="KW-1185">Reference proteome</keyword>
<comment type="caution">
    <text evidence="2">The sequence shown here is derived from an EMBL/GenBank/DDBJ whole genome shotgun (WGS) entry which is preliminary data.</text>
</comment>
<gene>
    <name evidence="2" type="ORF">AKO1_003973</name>
</gene>
<dbReference type="Proteomes" id="UP001431209">
    <property type="component" value="Unassembled WGS sequence"/>
</dbReference>
<reference evidence="2 3" key="1">
    <citation type="submission" date="2024-03" db="EMBL/GenBank/DDBJ databases">
        <title>The Acrasis kona genome and developmental transcriptomes reveal deep origins of eukaryotic multicellular pathways.</title>
        <authorList>
            <person name="Sheikh S."/>
            <person name="Fu C.-J."/>
            <person name="Brown M.W."/>
            <person name="Baldauf S.L."/>
        </authorList>
    </citation>
    <scope>NUCLEOTIDE SEQUENCE [LARGE SCALE GENOMIC DNA]</scope>
    <source>
        <strain evidence="2 3">ATCC MYA-3509</strain>
    </source>
</reference>
<accession>A0AAW2ZN98</accession>
<feature type="region of interest" description="Disordered" evidence="1">
    <location>
        <begin position="439"/>
        <end position="501"/>
    </location>
</feature>